<dbReference type="Gene3D" id="3.40.50.720">
    <property type="entry name" value="NAD(P)-binding Rossmann-like Domain"/>
    <property type="match status" value="1"/>
</dbReference>
<dbReference type="PANTHER" id="PTHR44196:SF1">
    <property type="entry name" value="DEHYDROGENASE_REDUCTASE SDR FAMILY MEMBER 7B"/>
    <property type="match status" value="1"/>
</dbReference>
<keyword evidence="5" id="KW-1185">Reference proteome</keyword>
<proteinExistence type="inferred from homology"/>
<keyword evidence="2" id="KW-0560">Oxidoreductase</keyword>
<evidence type="ECO:0000256" key="2">
    <source>
        <dbReference type="ARBA" id="ARBA00023002"/>
    </source>
</evidence>
<dbReference type="PRINTS" id="PR00081">
    <property type="entry name" value="GDHRDH"/>
</dbReference>
<dbReference type="AlphaFoldDB" id="A0A366DYJ3"/>
<dbReference type="EMBL" id="QNRE01000002">
    <property type="protein sequence ID" value="RBO94258.1"/>
    <property type="molecule type" value="Genomic_DNA"/>
</dbReference>
<sequence>MRITPGDTALITGASRGIGHHLALSLAARGVNVALAARSADRLDRVAAQIRDRHRVAVSTLPVDLNDRAQTTELVERAQSAAGPIDLLVNNAGVEASHRFDLRSFDDIATFTEVNLLAPMLLTRAVLPEMIARRRGHIVNMASIAGLLPAAYEEPYNATNFGLIGFTKSLRLTAQDREWGVSASAVCPGFTDGAGMYEDMRAEFGIRAPASMGSLPVGRVADAVVRAVEHDLPEVVVMRGTPRPAMAAAAVSPRLFERLARRLDLAAPFRLMADARADAQTPDH</sequence>
<dbReference type="OrthoDB" id="5178125at2"/>
<comment type="caution">
    <text evidence="4">The sequence shown here is derived from an EMBL/GenBank/DDBJ whole genome shotgun (WGS) entry which is preliminary data.</text>
</comment>
<dbReference type="PANTHER" id="PTHR44196">
    <property type="entry name" value="DEHYDROGENASE/REDUCTASE SDR FAMILY MEMBER 7B"/>
    <property type="match status" value="1"/>
</dbReference>
<dbReference type="Proteomes" id="UP000252586">
    <property type="component" value="Unassembled WGS sequence"/>
</dbReference>
<protein>
    <submittedName>
        <fullName evidence="4">Short-subunit dehydrogenase</fullName>
    </submittedName>
</protein>
<dbReference type="STRING" id="1210090.GCA_001613185_05594"/>
<name>A0A366DYJ3_9NOCA</name>
<dbReference type="RefSeq" id="WP_067512847.1">
    <property type="nucleotide sequence ID" value="NZ_QNRE01000002.1"/>
</dbReference>
<evidence type="ECO:0000256" key="3">
    <source>
        <dbReference type="RuleBase" id="RU000363"/>
    </source>
</evidence>
<dbReference type="GO" id="GO:0016491">
    <property type="term" value="F:oxidoreductase activity"/>
    <property type="evidence" value="ECO:0007669"/>
    <property type="project" value="UniProtKB-KW"/>
</dbReference>
<dbReference type="PRINTS" id="PR00080">
    <property type="entry name" value="SDRFAMILY"/>
</dbReference>
<evidence type="ECO:0000313" key="5">
    <source>
        <dbReference type="Proteomes" id="UP000252586"/>
    </source>
</evidence>
<gene>
    <name evidence="4" type="ORF">DFR74_102681</name>
</gene>
<dbReference type="GO" id="GO:0016020">
    <property type="term" value="C:membrane"/>
    <property type="evidence" value="ECO:0007669"/>
    <property type="project" value="TreeGrafter"/>
</dbReference>
<accession>A0A366DYJ3</accession>
<reference evidence="4 5" key="1">
    <citation type="submission" date="2018-06" db="EMBL/GenBank/DDBJ databases">
        <title>Genomic Encyclopedia of Type Strains, Phase IV (KMG-IV): sequencing the most valuable type-strain genomes for metagenomic binning, comparative biology and taxonomic classification.</title>
        <authorList>
            <person name="Goeker M."/>
        </authorList>
    </citation>
    <scope>NUCLEOTIDE SEQUENCE [LARGE SCALE GENOMIC DNA]</scope>
    <source>
        <strain evidence="4 5">DSM 44599</strain>
    </source>
</reference>
<evidence type="ECO:0000313" key="4">
    <source>
        <dbReference type="EMBL" id="RBO94258.1"/>
    </source>
</evidence>
<dbReference type="SUPFAM" id="SSF51735">
    <property type="entry name" value="NAD(P)-binding Rossmann-fold domains"/>
    <property type="match status" value="1"/>
</dbReference>
<dbReference type="InterPro" id="IPR002347">
    <property type="entry name" value="SDR_fam"/>
</dbReference>
<evidence type="ECO:0000256" key="1">
    <source>
        <dbReference type="ARBA" id="ARBA00006484"/>
    </source>
</evidence>
<dbReference type="Pfam" id="PF00106">
    <property type="entry name" value="adh_short"/>
    <property type="match status" value="1"/>
</dbReference>
<comment type="similarity">
    <text evidence="1 3">Belongs to the short-chain dehydrogenases/reductases (SDR) family.</text>
</comment>
<organism evidence="4 5">
    <name type="scientific">Nocardia puris</name>
    <dbReference type="NCBI Taxonomy" id="208602"/>
    <lineage>
        <taxon>Bacteria</taxon>
        <taxon>Bacillati</taxon>
        <taxon>Actinomycetota</taxon>
        <taxon>Actinomycetes</taxon>
        <taxon>Mycobacteriales</taxon>
        <taxon>Nocardiaceae</taxon>
        <taxon>Nocardia</taxon>
    </lineage>
</organism>
<dbReference type="InterPro" id="IPR036291">
    <property type="entry name" value="NAD(P)-bd_dom_sf"/>
</dbReference>